<dbReference type="EMBL" id="JAUKUA010000004">
    <property type="protein sequence ID" value="KAK0715520.1"/>
    <property type="molecule type" value="Genomic_DNA"/>
</dbReference>
<dbReference type="SUPFAM" id="SSF63829">
    <property type="entry name" value="Calcium-dependent phosphotriesterase"/>
    <property type="match status" value="1"/>
</dbReference>
<protein>
    <submittedName>
        <fullName evidence="2">Smp-30/gluconolaconase/lre-like region-containing protein</fullName>
    </submittedName>
</protein>
<dbReference type="InterPro" id="IPR052988">
    <property type="entry name" value="Oryzine_lactonohydrolase"/>
</dbReference>
<dbReference type="Gene3D" id="2.120.10.30">
    <property type="entry name" value="TolB, C-terminal domain"/>
    <property type="match status" value="1"/>
</dbReference>
<keyword evidence="3" id="KW-1185">Reference proteome</keyword>
<name>A0AA40DU11_9PEZI</name>
<accession>A0AA40DU11</accession>
<comment type="caution">
    <text evidence="2">The sequence shown here is derived from an EMBL/GenBank/DDBJ whole genome shotgun (WGS) entry which is preliminary data.</text>
</comment>
<evidence type="ECO:0000313" key="2">
    <source>
        <dbReference type="EMBL" id="KAK0715520.1"/>
    </source>
</evidence>
<evidence type="ECO:0000259" key="1">
    <source>
        <dbReference type="Pfam" id="PF08450"/>
    </source>
</evidence>
<dbReference type="Pfam" id="PF08450">
    <property type="entry name" value="SGL"/>
    <property type="match status" value="1"/>
</dbReference>
<dbReference type="InterPro" id="IPR013658">
    <property type="entry name" value="SGL"/>
</dbReference>
<gene>
    <name evidence="2" type="ORF">B0H67DRAFT_537943</name>
</gene>
<dbReference type="AlphaFoldDB" id="A0AA40DU11"/>
<evidence type="ECO:0000313" key="3">
    <source>
        <dbReference type="Proteomes" id="UP001172102"/>
    </source>
</evidence>
<dbReference type="PANTHER" id="PTHR47064">
    <property type="entry name" value="PUTATIVE (AFU_ORTHOLOGUE AFUA_1G08990)-RELATED"/>
    <property type="match status" value="1"/>
</dbReference>
<organism evidence="2 3">
    <name type="scientific">Lasiosphaeris hirsuta</name>
    <dbReference type="NCBI Taxonomy" id="260670"/>
    <lineage>
        <taxon>Eukaryota</taxon>
        <taxon>Fungi</taxon>
        <taxon>Dikarya</taxon>
        <taxon>Ascomycota</taxon>
        <taxon>Pezizomycotina</taxon>
        <taxon>Sordariomycetes</taxon>
        <taxon>Sordariomycetidae</taxon>
        <taxon>Sordariales</taxon>
        <taxon>Lasiosphaeriaceae</taxon>
        <taxon>Lasiosphaeris</taxon>
    </lineage>
</organism>
<feature type="domain" description="SMP-30/Gluconolactonase/LRE-like region" evidence="1">
    <location>
        <begin position="174"/>
        <end position="356"/>
    </location>
</feature>
<dbReference type="InterPro" id="IPR011042">
    <property type="entry name" value="6-blade_b-propeller_TolB-like"/>
</dbReference>
<proteinExistence type="predicted"/>
<sequence>MASVTISDIFDTKCDIERVDLRKAAAKRAQRGFKNPEEQAISICEYHDDLQSITGRRPTFSLLISTWESSKNPFFREACAYLPMQEELYLTSNLLQPSNSGQSPIILISKVQLSRNDAGDIQAVEWQKLRPPPNMPMPSSGTEFKDGILFCSQGGPAPGTGGLYYMPWNKPPRPVVTNFAGWDFNSVHDVAQARDGSLWFTDPCHGFDKDFRPQPLLPCQVYRYVPDTGDLRAMADGFGRPHGITFNPDESIIYITDTDAFRGGTEHEPTRAATIYAFDVIKRSGSPFLANKRVFAFAMSRIPMGIVCDDAGNVYAGCAGGVEIWNAGGSILGVIEVPGGAASLSFGRDGELFVCSEQRLWRVKLAGRQASPIL</sequence>
<dbReference type="Proteomes" id="UP001172102">
    <property type="component" value="Unassembled WGS sequence"/>
</dbReference>
<reference evidence="2" key="1">
    <citation type="submission" date="2023-06" db="EMBL/GenBank/DDBJ databases">
        <title>Genome-scale phylogeny and comparative genomics of the fungal order Sordariales.</title>
        <authorList>
            <consortium name="Lawrence Berkeley National Laboratory"/>
            <person name="Hensen N."/>
            <person name="Bonometti L."/>
            <person name="Westerberg I."/>
            <person name="Brannstrom I.O."/>
            <person name="Guillou S."/>
            <person name="Cros-Aarteil S."/>
            <person name="Calhoun S."/>
            <person name="Haridas S."/>
            <person name="Kuo A."/>
            <person name="Mondo S."/>
            <person name="Pangilinan J."/>
            <person name="Riley R."/>
            <person name="Labutti K."/>
            <person name="Andreopoulos B."/>
            <person name="Lipzen A."/>
            <person name="Chen C."/>
            <person name="Yanf M."/>
            <person name="Daum C."/>
            <person name="Ng V."/>
            <person name="Clum A."/>
            <person name="Steindorff A."/>
            <person name="Ohm R."/>
            <person name="Martin F."/>
            <person name="Silar P."/>
            <person name="Natvig D."/>
            <person name="Lalanne C."/>
            <person name="Gautier V."/>
            <person name="Ament-Velasquez S.L."/>
            <person name="Kruys A."/>
            <person name="Hutchinson M.I."/>
            <person name="Powell A.J."/>
            <person name="Barry K."/>
            <person name="Miller A.N."/>
            <person name="Grigoriev I.V."/>
            <person name="Debuchy R."/>
            <person name="Gladieux P."/>
            <person name="Thoren M.H."/>
            <person name="Johannesson H."/>
        </authorList>
    </citation>
    <scope>NUCLEOTIDE SEQUENCE</scope>
    <source>
        <strain evidence="2">SMH4607-1</strain>
    </source>
</reference>
<dbReference type="PANTHER" id="PTHR47064:SF2">
    <property type="entry name" value="SMP-30_GLUCONOLACTONASE_LRE-LIKE REGION DOMAIN-CONTAINING PROTEIN-RELATED"/>
    <property type="match status" value="1"/>
</dbReference>